<dbReference type="Pfam" id="PF13374">
    <property type="entry name" value="TPR_10"/>
    <property type="match status" value="1"/>
</dbReference>
<keyword evidence="2" id="KW-0805">Transcription regulation</keyword>
<dbReference type="PANTHER" id="PTHR35807:SF1">
    <property type="entry name" value="TRANSCRIPTIONAL REGULATOR REDD"/>
    <property type="match status" value="1"/>
</dbReference>
<evidence type="ECO:0000313" key="9">
    <source>
        <dbReference type="Proteomes" id="UP000192674"/>
    </source>
</evidence>
<dbReference type="AlphaFoldDB" id="A0A1Y5Y2U1"/>
<evidence type="ECO:0000256" key="4">
    <source>
        <dbReference type="ARBA" id="ARBA00023163"/>
    </source>
</evidence>
<dbReference type="CDD" id="cd15831">
    <property type="entry name" value="BTAD"/>
    <property type="match status" value="1"/>
</dbReference>
<keyword evidence="5" id="KW-0802">TPR repeat</keyword>
<dbReference type="SMART" id="SM00028">
    <property type="entry name" value="TPR"/>
    <property type="match status" value="4"/>
</dbReference>
<evidence type="ECO:0000256" key="2">
    <source>
        <dbReference type="ARBA" id="ARBA00023015"/>
    </source>
</evidence>
<feature type="repeat" description="TPR" evidence="5">
    <location>
        <begin position="680"/>
        <end position="713"/>
    </location>
</feature>
<evidence type="ECO:0000256" key="5">
    <source>
        <dbReference type="PROSITE-ProRule" id="PRU00339"/>
    </source>
</evidence>
<dbReference type="Gene3D" id="1.25.40.10">
    <property type="entry name" value="Tetratricopeptide repeat domain"/>
    <property type="match status" value="3"/>
</dbReference>
<protein>
    <submittedName>
        <fullName evidence="8">DNA-binding transcriptional activator of the SARP family</fullName>
    </submittedName>
</protein>
<dbReference type="InterPro" id="IPR051677">
    <property type="entry name" value="AfsR-DnrI-RedD_regulator"/>
</dbReference>
<evidence type="ECO:0000256" key="3">
    <source>
        <dbReference type="ARBA" id="ARBA00023125"/>
    </source>
</evidence>
<dbReference type="SMART" id="SM00862">
    <property type="entry name" value="Trans_reg_C"/>
    <property type="match status" value="1"/>
</dbReference>
<reference evidence="8 9" key="1">
    <citation type="submission" date="2017-04" db="EMBL/GenBank/DDBJ databases">
        <authorList>
            <person name="Afonso C.L."/>
            <person name="Miller P.J."/>
            <person name="Scott M.A."/>
            <person name="Spackman E."/>
            <person name="Goraichik I."/>
            <person name="Dimitrov K.M."/>
            <person name="Suarez D.L."/>
            <person name="Swayne D.E."/>
        </authorList>
    </citation>
    <scope>NUCLEOTIDE SEQUENCE [LARGE SCALE GENOMIC DNA]</scope>
    <source>
        <strain evidence="8 9">DSM 43828</strain>
    </source>
</reference>
<proteinExistence type="inferred from homology"/>
<dbReference type="Pfam" id="PF13424">
    <property type="entry name" value="TPR_12"/>
    <property type="match status" value="1"/>
</dbReference>
<dbReference type="InterPro" id="IPR001867">
    <property type="entry name" value="OmpR/PhoB-type_DNA-bd"/>
</dbReference>
<dbReference type="SMART" id="SM01043">
    <property type="entry name" value="BTAD"/>
    <property type="match status" value="1"/>
</dbReference>
<dbReference type="SUPFAM" id="SSF46894">
    <property type="entry name" value="C-terminal effector domain of the bipartite response regulators"/>
    <property type="match status" value="1"/>
</dbReference>
<dbReference type="GO" id="GO:0003677">
    <property type="term" value="F:DNA binding"/>
    <property type="evidence" value="ECO:0007669"/>
    <property type="project" value="UniProtKB-KW"/>
</dbReference>
<dbReference type="PRINTS" id="PR00364">
    <property type="entry name" value="DISEASERSIST"/>
</dbReference>
<evidence type="ECO:0000259" key="7">
    <source>
        <dbReference type="SMART" id="SM01043"/>
    </source>
</evidence>
<evidence type="ECO:0000256" key="1">
    <source>
        <dbReference type="ARBA" id="ARBA00005820"/>
    </source>
</evidence>
<dbReference type="PROSITE" id="PS50005">
    <property type="entry name" value="TPR"/>
    <property type="match status" value="1"/>
</dbReference>
<dbReference type="InterPro" id="IPR027417">
    <property type="entry name" value="P-loop_NTPase"/>
</dbReference>
<keyword evidence="4" id="KW-0804">Transcription</keyword>
<dbReference type="Pfam" id="PF00486">
    <property type="entry name" value="Trans_reg_C"/>
    <property type="match status" value="1"/>
</dbReference>
<dbReference type="SUPFAM" id="SSF48452">
    <property type="entry name" value="TPR-like"/>
    <property type="match status" value="2"/>
</dbReference>
<dbReference type="InterPro" id="IPR011990">
    <property type="entry name" value="TPR-like_helical_dom_sf"/>
</dbReference>
<dbReference type="RefSeq" id="WP_084433050.1">
    <property type="nucleotide sequence ID" value="NZ_FWXV01000010.1"/>
</dbReference>
<name>A0A1Y5Y2U1_KIBAR</name>
<comment type="similarity">
    <text evidence="1">Belongs to the AfsR/DnrI/RedD regulatory family.</text>
</comment>
<keyword evidence="9" id="KW-1185">Reference proteome</keyword>
<feature type="domain" description="OmpR/PhoB-type" evidence="6">
    <location>
        <begin position="17"/>
        <end position="88"/>
    </location>
</feature>
<dbReference type="GO" id="GO:0006355">
    <property type="term" value="P:regulation of DNA-templated transcription"/>
    <property type="evidence" value="ECO:0007669"/>
    <property type="project" value="InterPro"/>
</dbReference>
<dbReference type="InterPro" id="IPR036388">
    <property type="entry name" value="WH-like_DNA-bd_sf"/>
</dbReference>
<organism evidence="8 9">
    <name type="scientific">Kibdelosporangium aridum</name>
    <dbReference type="NCBI Taxonomy" id="2030"/>
    <lineage>
        <taxon>Bacteria</taxon>
        <taxon>Bacillati</taxon>
        <taxon>Actinomycetota</taxon>
        <taxon>Actinomycetes</taxon>
        <taxon>Pseudonocardiales</taxon>
        <taxon>Pseudonocardiaceae</taxon>
        <taxon>Kibdelosporangium</taxon>
    </lineage>
</organism>
<dbReference type="Gene3D" id="1.10.10.10">
    <property type="entry name" value="Winged helix-like DNA-binding domain superfamily/Winged helix DNA-binding domain"/>
    <property type="match status" value="1"/>
</dbReference>
<dbReference type="GO" id="GO:0043531">
    <property type="term" value="F:ADP binding"/>
    <property type="evidence" value="ECO:0007669"/>
    <property type="project" value="InterPro"/>
</dbReference>
<dbReference type="GO" id="GO:0000160">
    <property type="term" value="P:phosphorelay signal transduction system"/>
    <property type="evidence" value="ECO:0007669"/>
    <property type="project" value="InterPro"/>
</dbReference>
<feature type="domain" description="Bacterial transcriptional activator" evidence="7">
    <location>
        <begin position="95"/>
        <end position="236"/>
    </location>
</feature>
<evidence type="ECO:0000313" key="8">
    <source>
        <dbReference type="EMBL" id="SMD24567.1"/>
    </source>
</evidence>
<gene>
    <name evidence="8" type="ORF">SAMN05661093_08655</name>
</gene>
<sequence>MGAQFGVLGEITALVDDRAVYLGHARQRCVLAALLMDANRVVSSDQLVDRVWADALPPRAHRTLASYLSRLRQALGISIEWRHNGYQLSADPAGIDAHRFRELAAKIRAERDDARALTLADEALGLWRGAPFTGLDTPWINEIRHALEKDKFAVELDRTDLLLRSGQHAGLLTELCARSEAHPLDERVAGQYMLALYRSGRQAEALDSYELIRRRLRDELGADPGAALRKVHHQVLTGSTMDASPRQLPAPPPVFTGRQAALTELDKVAAKNTMAIATVSGLGGVGKTWLVLHWAHHNARRFADGQLYVNLRGFDPAGEPLRPEIALRGLLDALGVDPAAIPLDLDAQTGLYRTLISGKRMLLVLDNARNTEQVLPLLPGTSSCTVIVTSRHQLAGLYASHGAVPVRLDTLADAEATQMLAAHLGPDVLTIEPDAVTELLSYCAGLPLAISIAAARATLSGLPLAALAKELHDAATRLDALDAGELSVNLRAVFSWSTQALDPAVGKLFRLLGHAPGIDITVPAAGALAQKPQALLNKLDKAHLIQRHQPGRYRMHDLVRLHAADGAPPDLAALHKLAEFYLHTAYACDRLLAPHRTAMALEPVAALEVPDAMAWFDAEHRNLMAVLRFAAIHGWHELVWQLAWSLSTFHRMRGHATESLAAWQAGTDAAEHLNDLARQSVARRFLGAAYTRLGKPAEAVRHLEQSLALAEEDLFKMHTYRILSWAWEQVGDDQRSLDTAEAALALAEQLDEAVWKADAENLVGWYCARLGLHDRARAHCQDALALCRRLQDHEGTAATLDSLGYIAHNTGQYAEAVSHFEGALAIVRDLGYSSSEAEILDRLGATRAAMGQPTQARHTWQQAIELYQSQHRTREAARVGSLLSTLD</sequence>
<keyword evidence="3 8" id="KW-0238">DNA-binding</keyword>
<dbReference type="InterPro" id="IPR016032">
    <property type="entry name" value="Sig_transdc_resp-reg_C-effctor"/>
</dbReference>
<accession>A0A1Y5Y2U1</accession>
<dbReference type="PANTHER" id="PTHR35807">
    <property type="entry name" value="TRANSCRIPTIONAL REGULATOR REDD-RELATED"/>
    <property type="match status" value="1"/>
</dbReference>
<evidence type="ECO:0000259" key="6">
    <source>
        <dbReference type="SMART" id="SM00862"/>
    </source>
</evidence>
<dbReference type="Proteomes" id="UP000192674">
    <property type="component" value="Unassembled WGS sequence"/>
</dbReference>
<dbReference type="InterPro" id="IPR005158">
    <property type="entry name" value="BTAD"/>
</dbReference>
<dbReference type="InterPro" id="IPR019734">
    <property type="entry name" value="TPR_rpt"/>
</dbReference>
<dbReference type="EMBL" id="FWXV01000010">
    <property type="protein sequence ID" value="SMD24567.1"/>
    <property type="molecule type" value="Genomic_DNA"/>
</dbReference>
<dbReference type="SUPFAM" id="SSF52540">
    <property type="entry name" value="P-loop containing nucleoside triphosphate hydrolases"/>
    <property type="match status" value="1"/>
</dbReference>
<dbReference type="Pfam" id="PF03704">
    <property type="entry name" value="BTAD"/>
    <property type="match status" value="1"/>
</dbReference>
<dbReference type="OrthoDB" id="3275754at2"/>